<evidence type="ECO:0000313" key="8">
    <source>
        <dbReference type="Proteomes" id="UP000444960"/>
    </source>
</evidence>
<feature type="transmembrane region" description="Helical" evidence="6">
    <location>
        <begin position="250"/>
        <end position="276"/>
    </location>
</feature>
<keyword evidence="4 6" id="KW-1133">Transmembrane helix</keyword>
<feature type="transmembrane region" description="Helical" evidence="6">
    <location>
        <begin position="225"/>
        <end position="244"/>
    </location>
</feature>
<dbReference type="OrthoDB" id="4127374at2"/>
<comment type="subcellular location">
    <subcellularLocation>
        <location evidence="1">Cell membrane</location>
        <topology evidence="1">Multi-pass membrane protein</topology>
    </subcellularLocation>
</comment>
<feature type="transmembrane region" description="Helical" evidence="6">
    <location>
        <begin position="195"/>
        <end position="218"/>
    </location>
</feature>
<keyword evidence="3 6" id="KW-0812">Transmembrane</keyword>
<feature type="transmembrane region" description="Helical" evidence="6">
    <location>
        <begin position="43"/>
        <end position="71"/>
    </location>
</feature>
<proteinExistence type="predicted"/>
<dbReference type="GO" id="GO:0005886">
    <property type="term" value="C:plasma membrane"/>
    <property type="evidence" value="ECO:0007669"/>
    <property type="project" value="UniProtKB-SubCell"/>
</dbReference>
<evidence type="ECO:0000256" key="1">
    <source>
        <dbReference type="ARBA" id="ARBA00004651"/>
    </source>
</evidence>
<organism evidence="7 8">
    <name type="scientific">Gordonia spumicola</name>
    <dbReference type="NCBI Taxonomy" id="589161"/>
    <lineage>
        <taxon>Bacteria</taxon>
        <taxon>Bacillati</taxon>
        <taxon>Actinomycetota</taxon>
        <taxon>Actinomycetes</taxon>
        <taxon>Mycobacteriales</taxon>
        <taxon>Gordoniaceae</taxon>
        <taxon>Gordonia</taxon>
    </lineage>
</organism>
<dbReference type="PANTHER" id="PTHR30213:SF1">
    <property type="entry name" value="INNER MEMBRANE PROTEIN YHJD"/>
    <property type="match status" value="1"/>
</dbReference>
<accession>A0A7I9VA41</accession>
<feature type="transmembrane region" description="Helical" evidence="6">
    <location>
        <begin position="110"/>
        <end position="129"/>
    </location>
</feature>
<evidence type="ECO:0000256" key="6">
    <source>
        <dbReference type="SAM" id="Phobius"/>
    </source>
</evidence>
<evidence type="ECO:0000256" key="4">
    <source>
        <dbReference type="ARBA" id="ARBA00022989"/>
    </source>
</evidence>
<keyword evidence="8" id="KW-1185">Reference proteome</keyword>
<feature type="transmembrane region" description="Helical" evidence="6">
    <location>
        <begin position="150"/>
        <end position="175"/>
    </location>
</feature>
<dbReference type="AlphaFoldDB" id="A0A7I9VA41"/>
<dbReference type="PANTHER" id="PTHR30213">
    <property type="entry name" value="INNER MEMBRANE PROTEIN YHJD"/>
    <property type="match status" value="1"/>
</dbReference>
<dbReference type="RefSeq" id="WP_161895750.1">
    <property type="nucleotide sequence ID" value="NZ_BJOV01000005.1"/>
</dbReference>
<dbReference type="EMBL" id="BJOV01000005">
    <property type="protein sequence ID" value="GEE01971.1"/>
    <property type="molecule type" value="Genomic_DNA"/>
</dbReference>
<keyword evidence="2" id="KW-1003">Cell membrane</keyword>
<comment type="caution">
    <text evidence="7">The sequence shown here is derived from an EMBL/GenBank/DDBJ whole genome shotgun (WGS) entry which is preliminary data.</text>
</comment>
<protein>
    <submittedName>
        <fullName evidence="7">Inner membrane protein YhjD</fullName>
    </submittedName>
</protein>
<dbReference type="InterPro" id="IPR017039">
    <property type="entry name" value="Virul_fac_BrkB"/>
</dbReference>
<keyword evidence="5 6" id="KW-0472">Membrane</keyword>
<name>A0A7I9VA41_9ACTN</name>
<gene>
    <name evidence="7" type="ORF">nbrc107696_24170</name>
</gene>
<dbReference type="Proteomes" id="UP000444960">
    <property type="component" value="Unassembled WGS sequence"/>
</dbReference>
<evidence type="ECO:0000313" key="7">
    <source>
        <dbReference type="EMBL" id="GEE01971.1"/>
    </source>
</evidence>
<reference evidence="8" key="1">
    <citation type="submission" date="2019-06" db="EMBL/GenBank/DDBJ databases">
        <title>Gordonia isolated from sludge of a wastewater treatment plant.</title>
        <authorList>
            <person name="Tamura T."/>
            <person name="Aoyama K."/>
            <person name="Kang Y."/>
            <person name="Saito S."/>
            <person name="Akiyama N."/>
            <person name="Yazawa K."/>
            <person name="Gonoi T."/>
            <person name="Mikami Y."/>
        </authorList>
    </citation>
    <scope>NUCLEOTIDE SEQUENCE [LARGE SCALE GENOMIC DNA]</scope>
    <source>
        <strain evidence="8">NBRC 107696</strain>
    </source>
</reference>
<evidence type="ECO:0000256" key="2">
    <source>
        <dbReference type="ARBA" id="ARBA00022475"/>
    </source>
</evidence>
<dbReference type="Pfam" id="PF03631">
    <property type="entry name" value="Virul_fac_BrkB"/>
    <property type="match status" value="1"/>
</dbReference>
<sequence length="352" mass="37162">MDRIKALAADLPARLERLKARWPFLAHVMGMVDHYTARRGNTYAAAISFIGILSLVPVLMVSFAVAAFILARQPEVIDQITDAVTKKAPGQLGRQLNEVIDSAIASRRTVGVVGLVSAAFTGLGWMALVRNALSEMWGGRLKRSAVLGKVYDLGMFVGMGVMFVATIGLTVVTTGPIGTTVLEFIGIDDTAWGRLLLRVVSIAVSLAATWVLFIVVLSQMPLQSIPVRAVATSALAIAVAFEVLKSLGAIYLTAVLGSPAGAAFGPILGVMVFAYLASRIVLYGAAWAASDPRHADLLTADEMEGDEDVEKGPVYLAPVYEVARTPSTRQLVTAAGIGAAVAAAASRIRRKS</sequence>
<evidence type="ECO:0000256" key="3">
    <source>
        <dbReference type="ARBA" id="ARBA00022692"/>
    </source>
</evidence>
<evidence type="ECO:0000256" key="5">
    <source>
        <dbReference type="ARBA" id="ARBA00023136"/>
    </source>
</evidence>